<dbReference type="RefSeq" id="WP_221871865.1">
    <property type="nucleotide sequence ID" value="NZ_JACWFH010000007.1"/>
</dbReference>
<keyword evidence="1" id="KW-0812">Transmembrane</keyword>
<comment type="caution">
    <text evidence="2">The sequence shown here is derived from an EMBL/GenBank/DDBJ whole genome shotgun (WGS) entry which is preliminary data.</text>
</comment>
<gene>
    <name evidence="2" type="ORF">H0185_05320</name>
</gene>
<sequence length="87" mass="9581">MSDILLGSIMSSVGFISIAIILWGLIIATCVFLVFGFVRKSWKALLYSGISFIIPGIVLFTQGGPFRLLLLYPVIAIIFAFVLKRRG</sequence>
<accession>A0ABS7K1T9</accession>
<keyword evidence="3" id="KW-1185">Reference proteome</keyword>
<feature type="transmembrane region" description="Helical" evidence="1">
    <location>
        <begin position="12"/>
        <end position="37"/>
    </location>
</feature>
<reference evidence="2 3" key="1">
    <citation type="submission" date="2020-07" db="EMBL/GenBank/DDBJ databases">
        <title>Fungal Genomes of the International Space Station.</title>
        <authorList>
            <person name="Seuylemezian A."/>
            <person name="Singh N.K."/>
            <person name="Wood J."/>
            <person name="Venkateswaran K."/>
        </authorList>
    </citation>
    <scope>NUCLEOTIDE SEQUENCE [LARGE SCALE GENOMIC DNA]</scope>
    <source>
        <strain evidence="2 3">PL-B2</strain>
    </source>
</reference>
<proteinExistence type="predicted"/>
<keyword evidence="1" id="KW-0472">Membrane</keyword>
<feature type="transmembrane region" description="Helical" evidence="1">
    <location>
        <begin position="44"/>
        <end position="60"/>
    </location>
</feature>
<protein>
    <submittedName>
        <fullName evidence="2">Uncharacterized protein</fullName>
    </submittedName>
</protein>
<feature type="transmembrane region" description="Helical" evidence="1">
    <location>
        <begin position="66"/>
        <end position="83"/>
    </location>
</feature>
<evidence type="ECO:0000313" key="3">
    <source>
        <dbReference type="Proteomes" id="UP000769780"/>
    </source>
</evidence>
<evidence type="ECO:0000313" key="2">
    <source>
        <dbReference type="EMBL" id="MBY0096223.1"/>
    </source>
</evidence>
<keyword evidence="1" id="KW-1133">Transmembrane helix</keyword>
<name>A0ABS7K1T9_9BACI</name>
<dbReference type="EMBL" id="JACWFH010000007">
    <property type="protein sequence ID" value="MBY0096223.1"/>
    <property type="molecule type" value="Genomic_DNA"/>
</dbReference>
<evidence type="ECO:0000256" key="1">
    <source>
        <dbReference type="SAM" id="Phobius"/>
    </source>
</evidence>
<organism evidence="2 3">
    <name type="scientific">Mesobacillus maritimus</name>
    <dbReference type="NCBI Taxonomy" id="1643336"/>
    <lineage>
        <taxon>Bacteria</taxon>
        <taxon>Bacillati</taxon>
        <taxon>Bacillota</taxon>
        <taxon>Bacilli</taxon>
        <taxon>Bacillales</taxon>
        <taxon>Bacillaceae</taxon>
        <taxon>Mesobacillus</taxon>
    </lineage>
</organism>
<dbReference type="Proteomes" id="UP000769780">
    <property type="component" value="Unassembled WGS sequence"/>
</dbReference>